<dbReference type="PANTHER" id="PTHR34605:SF3">
    <property type="entry name" value="P CELL-TYPE AGGLUTINATION PROTEIN MAP4-LIKE-RELATED"/>
    <property type="match status" value="1"/>
</dbReference>
<organism evidence="3 4">
    <name type="scientific">Ancylostoma duodenale</name>
    <dbReference type="NCBI Taxonomy" id="51022"/>
    <lineage>
        <taxon>Eukaryota</taxon>
        <taxon>Metazoa</taxon>
        <taxon>Ecdysozoa</taxon>
        <taxon>Nematoda</taxon>
        <taxon>Chromadorea</taxon>
        <taxon>Rhabditida</taxon>
        <taxon>Rhabditina</taxon>
        <taxon>Rhabditomorpha</taxon>
        <taxon>Strongyloidea</taxon>
        <taxon>Ancylostomatidae</taxon>
        <taxon>Ancylostomatinae</taxon>
        <taxon>Ancylostoma</taxon>
    </lineage>
</organism>
<dbReference type="Pfam" id="PF00589">
    <property type="entry name" value="Phage_integrase"/>
    <property type="match status" value="1"/>
</dbReference>
<dbReference type="InterPro" id="IPR013762">
    <property type="entry name" value="Integrase-like_cat_sf"/>
</dbReference>
<dbReference type="AlphaFoldDB" id="A0A0C2FSR4"/>
<dbReference type="InterPro" id="IPR002104">
    <property type="entry name" value="Integrase_catalytic"/>
</dbReference>
<evidence type="ECO:0000256" key="1">
    <source>
        <dbReference type="ARBA" id="ARBA00023172"/>
    </source>
</evidence>
<evidence type="ECO:0000313" key="3">
    <source>
        <dbReference type="EMBL" id="KIH49699.1"/>
    </source>
</evidence>
<dbReference type="GO" id="GO:0003677">
    <property type="term" value="F:DNA binding"/>
    <property type="evidence" value="ECO:0007669"/>
    <property type="project" value="InterPro"/>
</dbReference>
<evidence type="ECO:0000259" key="2">
    <source>
        <dbReference type="PROSITE" id="PS51898"/>
    </source>
</evidence>
<keyword evidence="1" id="KW-0233">DNA recombination</keyword>
<sequence>MGYYPTEIKQGPLFFSALRKLISDFLLDAKRRRAGETAEMASCAGLAGVAEIIDTCFDKSVAQGTLKIYQRVRHEFLEFIKKFRVPASALHKLRNVFLAHLIDKGKTRSLGYHVAALSHFFGPLPREDQDIQSALIRMASRDTPPVKHRMKASQHDIDMVVAWALRLGTREALTGAAAILLMFSAFLRIGELCNLRFSDVWFKGEDVWWLKIRRSKTDQKGLGSTVAFRLKEDALMLWMRFRELHSQNPQEDHIFSNSRGGPPSRDYIARRLKRTLTDAGLQHRNLTPHSFRGGAATTAIRAGADPSNVMRVGRWKSQKSFLSYVEPSPL</sequence>
<keyword evidence="4" id="KW-1185">Reference proteome</keyword>
<reference evidence="3 4" key="1">
    <citation type="submission" date="2013-12" db="EMBL/GenBank/DDBJ databases">
        <title>Draft genome of the parsitic nematode Ancylostoma duodenale.</title>
        <authorList>
            <person name="Mitreva M."/>
        </authorList>
    </citation>
    <scope>NUCLEOTIDE SEQUENCE [LARGE SCALE GENOMIC DNA]</scope>
    <source>
        <strain evidence="3 4">Zhejiang</strain>
    </source>
</reference>
<dbReference type="OrthoDB" id="5870942at2759"/>
<dbReference type="GO" id="GO:0015074">
    <property type="term" value="P:DNA integration"/>
    <property type="evidence" value="ECO:0007669"/>
    <property type="project" value="InterPro"/>
</dbReference>
<dbReference type="InterPro" id="IPR052925">
    <property type="entry name" value="Phage_Integrase-like_Recomb"/>
</dbReference>
<dbReference type="SUPFAM" id="SSF56349">
    <property type="entry name" value="DNA breaking-rejoining enzymes"/>
    <property type="match status" value="1"/>
</dbReference>
<proteinExistence type="predicted"/>
<dbReference type="Gene3D" id="1.10.443.10">
    <property type="entry name" value="Intergrase catalytic core"/>
    <property type="match status" value="1"/>
</dbReference>
<evidence type="ECO:0000313" key="4">
    <source>
        <dbReference type="Proteomes" id="UP000054047"/>
    </source>
</evidence>
<name>A0A0C2FSR4_9BILA</name>
<accession>A0A0C2FSR4</accession>
<protein>
    <submittedName>
        <fullName evidence="3">Site-specific recombinase, phage integrase family</fullName>
    </submittedName>
</protein>
<dbReference type="EMBL" id="KN752314">
    <property type="protein sequence ID" value="KIH49699.1"/>
    <property type="molecule type" value="Genomic_DNA"/>
</dbReference>
<feature type="domain" description="Tyr recombinase" evidence="2">
    <location>
        <begin position="147"/>
        <end position="330"/>
    </location>
</feature>
<dbReference type="InterPro" id="IPR011010">
    <property type="entry name" value="DNA_brk_join_enz"/>
</dbReference>
<dbReference type="GO" id="GO:0006310">
    <property type="term" value="P:DNA recombination"/>
    <property type="evidence" value="ECO:0007669"/>
    <property type="project" value="UniProtKB-KW"/>
</dbReference>
<dbReference type="PROSITE" id="PS51898">
    <property type="entry name" value="TYR_RECOMBINASE"/>
    <property type="match status" value="1"/>
</dbReference>
<gene>
    <name evidence="3" type="ORF">ANCDUO_20225</name>
</gene>
<dbReference type="Proteomes" id="UP000054047">
    <property type="component" value="Unassembled WGS sequence"/>
</dbReference>
<dbReference type="PANTHER" id="PTHR34605">
    <property type="entry name" value="PHAGE_INTEGRASE DOMAIN-CONTAINING PROTEIN"/>
    <property type="match status" value="1"/>
</dbReference>